<comment type="caution">
    <text evidence="8">The sequence shown here is derived from an EMBL/GenBank/DDBJ whole genome shotgun (WGS) entry which is preliminary data.</text>
</comment>
<feature type="transmembrane region" description="Helical" evidence="6">
    <location>
        <begin position="181"/>
        <end position="203"/>
    </location>
</feature>
<evidence type="ECO:0000256" key="6">
    <source>
        <dbReference type="SAM" id="Phobius"/>
    </source>
</evidence>
<feature type="transmembrane region" description="Helical" evidence="6">
    <location>
        <begin position="237"/>
        <end position="259"/>
    </location>
</feature>
<evidence type="ECO:0000256" key="2">
    <source>
        <dbReference type="ARBA" id="ARBA00022448"/>
    </source>
</evidence>
<protein>
    <submittedName>
        <fullName evidence="8">MFS transporter</fullName>
    </submittedName>
</protein>
<feature type="transmembrane region" description="Helical" evidence="6">
    <location>
        <begin position="398"/>
        <end position="418"/>
    </location>
</feature>
<feature type="transmembrane region" description="Helical" evidence="6">
    <location>
        <begin position="326"/>
        <end position="343"/>
    </location>
</feature>
<dbReference type="GO" id="GO:0022857">
    <property type="term" value="F:transmembrane transporter activity"/>
    <property type="evidence" value="ECO:0007669"/>
    <property type="project" value="InterPro"/>
</dbReference>
<feature type="transmembrane region" description="Helical" evidence="6">
    <location>
        <begin position="301"/>
        <end position="320"/>
    </location>
</feature>
<dbReference type="PROSITE" id="PS50850">
    <property type="entry name" value="MFS"/>
    <property type="match status" value="1"/>
</dbReference>
<evidence type="ECO:0000256" key="3">
    <source>
        <dbReference type="ARBA" id="ARBA00022692"/>
    </source>
</evidence>
<keyword evidence="3 6" id="KW-0812">Transmembrane</keyword>
<evidence type="ECO:0000256" key="4">
    <source>
        <dbReference type="ARBA" id="ARBA00022989"/>
    </source>
</evidence>
<feature type="transmembrane region" description="Helical" evidence="6">
    <location>
        <begin position="54"/>
        <end position="74"/>
    </location>
</feature>
<gene>
    <name evidence="8" type="ORF">ENF32_03615</name>
</gene>
<dbReference type="InterPro" id="IPR050495">
    <property type="entry name" value="ATG22/LtaA_families"/>
</dbReference>
<reference evidence="8" key="1">
    <citation type="journal article" date="2020" name="mSystems">
        <title>Genome- and Community-Level Interaction Insights into Carbon Utilization and Element Cycling Functions of Hydrothermarchaeota in Hydrothermal Sediment.</title>
        <authorList>
            <person name="Zhou Z."/>
            <person name="Liu Y."/>
            <person name="Xu W."/>
            <person name="Pan J."/>
            <person name="Luo Z.H."/>
            <person name="Li M."/>
        </authorList>
    </citation>
    <scope>NUCLEOTIDE SEQUENCE [LARGE SCALE GENOMIC DNA]</scope>
    <source>
        <strain evidence="8">HyVt-115</strain>
    </source>
</reference>
<accession>A0A7C0Y986</accession>
<dbReference type="AlphaFoldDB" id="A0A7C0Y986"/>
<dbReference type="Gene3D" id="1.20.1250.20">
    <property type="entry name" value="MFS general substrate transporter like domains"/>
    <property type="match status" value="1"/>
</dbReference>
<evidence type="ECO:0000313" key="8">
    <source>
        <dbReference type="EMBL" id="HDD53136.1"/>
    </source>
</evidence>
<feature type="transmembrane region" description="Helical" evidence="6">
    <location>
        <begin position="363"/>
        <end position="386"/>
    </location>
</feature>
<evidence type="ECO:0000259" key="7">
    <source>
        <dbReference type="PROSITE" id="PS50850"/>
    </source>
</evidence>
<dbReference type="PANTHER" id="PTHR23519:SF1">
    <property type="entry name" value="AUTOPHAGY-RELATED PROTEIN 22"/>
    <property type="match status" value="1"/>
</dbReference>
<feature type="transmembrane region" description="Helical" evidence="6">
    <location>
        <begin position="271"/>
        <end position="294"/>
    </location>
</feature>
<evidence type="ECO:0000256" key="5">
    <source>
        <dbReference type="ARBA" id="ARBA00023136"/>
    </source>
</evidence>
<evidence type="ECO:0000256" key="1">
    <source>
        <dbReference type="ARBA" id="ARBA00004127"/>
    </source>
</evidence>
<feature type="domain" description="Major facilitator superfamily (MFS) profile" evidence="7">
    <location>
        <begin position="9"/>
        <end position="423"/>
    </location>
</feature>
<feature type="transmembrane region" description="Helical" evidence="6">
    <location>
        <begin position="108"/>
        <end position="130"/>
    </location>
</feature>
<organism evidence="8">
    <name type="scientific">Thermosulfidibacter takaii</name>
    <dbReference type="NCBI Taxonomy" id="412593"/>
    <lineage>
        <taxon>Bacteria</taxon>
        <taxon>Pseudomonadati</taxon>
        <taxon>Thermosulfidibacterota</taxon>
        <taxon>Thermosulfidibacteria</taxon>
        <taxon>Thermosulfidibacterales</taxon>
        <taxon>Thermosulfidibacteraceae</taxon>
    </lineage>
</organism>
<feature type="transmembrane region" description="Helical" evidence="6">
    <location>
        <begin position="142"/>
        <end position="161"/>
    </location>
</feature>
<dbReference type="SUPFAM" id="SSF103473">
    <property type="entry name" value="MFS general substrate transporter"/>
    <property type="match status" value="1"/>
</dbReference>
<dbReference type="InterPro" id="IPR024671">
    <property type="entry name" value="Atg22-like"/>
</dbReference>
<name>A0A7C0Y986_9BACT</name>
<dbReference type="EMBL" id="DQWS01000138">
    <property type="protein sequence ID" value="HDD53136.1"/>
    <property type="molecule type" value="Genomic_DNA"/>
</dbReference>
<comment type="subcellular location">
    <subcellularLocation>
        <location evidence="1">Endomembrane system</location>
        <topology evidence="1">Multi-pass membrane protein</topology>
    </subcellularLocation>
</comment>
<keyword evidence="4 6" id="KW-1133">Transmembrane helix</keyword>
<keyword evidence="5 6" id="KW-0472">Membrane</keyword>
<dbReference type="InterPro" id="IPR020846">
    <property type="entry name" value="MFS_dom"/>
</dbReference>
<dbReference type="Proteomes" id="UP000885690">
    <property type="component" value="Unassembled WGS sequence"/>
</dbReference>
<dbReference type="Pfam" id="PF11700">
    <property type="entry name" value="ATG22"/>
    <property type="match status" value="2"/>
</dbReference>
<dbReference type="PANTHER" id="PTHR23519">
    <property type="entry name" value="AUTOPHAGY-RELATED PROTEIN 22"/>
    <property type="match status" value="1"/>
</dbReference>
<keyword evidence="2" id="KW-0813">Transport</keyword>
<feature type="transmembrane region" description="Helical" evidence="6">
    <location>
        <begin position="12"/>
        <end position="34"/>
    </location>
</feature>
<sequence length="427" mass="45963">MELGNKRAVFGWAMYDWANSAFATAVMAGFFPIFFKQFWSAGVDASVSTARLGVANSVAGVAVALSAPLLGAIADKGGVRKRFLLFFAYMGAVMTASLYIVSQGHWPWAVALYVLATVGFSGGNIFYDALLTEVASEEKMHFVSALGFSLGYLGGGLLFALDVGMVLSPGTFGFADATEALRFAFLSVGVWWVVFSLPLLLFVKEERAVGEPGVKMVRAGIAQLVETFRKARSLKTLFLFLLAYWLYIDGVNTVVRMAVDYGLSLGFRFQDMILALLITQFVGFPSTIGFGYFGEKVGAKGAILFAIGVYLVLSLWGAFIRSKWEFYLVALVIGLVQGGLQALSRSYYARLIPLDKSAEYFGFYNMVGKFAAVLGPAMVGAVALLVRSMGFSSQVASRASIAFLSLFFIVGGALFALVKPAQSSAES</sequence>
<dbReference type="InterPro" id="IPR036259">
    <property type="entry name" value="MFS_trans_sf"/>
</dbReference>
<dbReference type="GO" id="GO:0012505">
    <property type="term" value="C:endomembrane system"/>
    <property type="evidence" value="ECO:0007669"/>
    <property type="project" value="UniProtKB-SubCell"/>
</dbReference>
<feature type="transmembrane region" description="Helical" evidence="6">
    <location>
        <begin position="83"/>
        <end position="102"/>
    </location>
</feature>
<proteinExistence type="predicted"/>